<evidence type="ECO:0000313" key="11">
    <source>
        <dbReference type="Proteomes" id="UP000298061"/>
    </source>
</evidence>
<comment type="subcellular location">
    <subcellularLocation>
        <location evidence="1">Endomembrane system</location>
        <topology evidence="1">Multi-pass membrane protein</topology>
    </subcellularLocation>
    <subcellularLocation>
        <location evidence="2">Endoplasmic reticulum membrane</location>
    </subcellularLocation>
    <subcellularLocation>
        <location evidence="6 7">Nucleus</location>
    </subcellularLocation>
</comment>
<dbReference type="Proteomes" id="UP000298061">
    <property type="component" value="Unassembled WGS sequence"/>
</dbReference>
<keyword evidence="3 6" id="KW-0238">DNA-binding</keyword>
<evidence type="ECO:0000256" key="5">
    <source>
        <dbReference type="ARBA" id="ARBA00023242"/>
    </source>
</evidence>
<dbReference type="InterPro" id="IPR007123">
    <property type="entry name" value="Gelsolin-like_dom"/>
</dbReference>
<feature type="compositionally biased region" description="Basic and acidic residues" evidence="8">
    <location>
        <begin position="93"/>
        <end position="104"/>
    </location>
</feature>
<feature type="domain" description="Homeobox" evidence="9">
    <location>
        <begin position="34"/>
        <end position="94"/>
    </location>
</feature>
<protein>
    <recommendedName>
        <fullName evidence="9">Homeobox domain-containing protein</fullName>
    </recommendedName>
</protein>
<feature type="DNA-binding region" description="Homeobox" evidence="6">
    <location>
        <begin position="36"/>
        <end position="95"/>
    </location>
</feature>
<dbReference type="GO" id="GO:0005789">
    <property type="term" value="C:endoplasmic reticulum membrane"/>
    <property type="evidence" value="ECO:0007669"/>
    <property type="project" value="UniProtKB-SubCell"/>
</dbReference>
<dbReference type="SMART" id="SM00389">
    <property type="entry name" value="HOX"/>
    <property type="match status" value="1"/>
</dbReference>
<evidence type="ECO:0000256" key="6">
    <source>
        <dbReference type="PROSITE-ProRule" id="PRU00108"/>
    </source>
</evidence>
<dbReference type="SUPFAM" id="SSF46689">
    <property type="entry name" value="Homeodomain-like"/>
    <property type="match status" value="1"/>
</dbReference>
<feature type="compositionally biased region" description="Polar residues" evidence="8">
    <location>
        <begin position="156"/>
        <end position="168"/>
    </location>
</feature>
<dbReference type="FunFam" id="1.10.10.60:FF:000020">
    <property type="entry name" value="Ceramide synthase 5"/>
    <property type="match status" value="1"/>
</dbReference>
<dbReference type="InterPro" id="IPR009057">
    <property type="entry name" value="Homeodomain-like_sf"/>
</dbReference>
<feature type="compositionally biased region" description="Pro residues" evidence="8">
    <location>
        <begin position="173"/>
        <end position="182"/>
    </location>
</feature>
<dbReference type="CDD" id="cd00086">
    <property type="entry name" value="homeodomain"/>
    <property type="match status" value="1"/>
</dbReference>
<organism evidence="10 11">
    <name type="scientific">Hericium alpestre</name>
    <dbReference type="NCBI Taxonomy" id="135208"/>
    <lineage>
        <taxon>Eukaryota</taxon>
        <taxon>Fungi</taxon>
        <taxon>Dikarya</taxon>
        <taxon>Basidiomycota</taxon>
        <taxon>Agaricomycotina</taxon>
        <taxon>Agaricomycetes</taxon>
        <taxon>Russulales</taxon>
        <taxon>Hericiaceae</taxon>
        <taxon>Hericium</taxon>
    </lineage>
</organism>
<keyword evidence="4 6" id="KW-0371">Homeobox</keyword>
<dbReference type="OrthoDB" id="6159439at2759"/>
<proteinExistence type="predicted"/>
<dbReference type="PANTHER" id="PTHR24327">
    <property type="entry name" value="HOMEOBOX PROTEIN"/>
    <property type="match status" value="1"/>
</dbReference>
<dbReference type="Pfam" id="PF00046">
    <property type="entry name" value="Homeodomain"/>
    <property type="match status" value="1"/>
</dbReference>
<dbReference type="GO" id="GO:0000978">
    <property type="term" value="F:RNA polymerase II cis-regulatory region sequence-specific DNA binding"/>
    <property type="evidence" value="ECO:0007669"/>
    <property type="project" value="TreeGrafter"/>
</dbReference>
<evidence type="ECO:0000313" key="10">
    <source>
        <dbReference type="EMBL" id="TFY74150.1"/>
    </source>
</evidence>
<dbReference type="GO" id="GO:0051015">
    <property type="term" value="F:actin filament binding"/>
    <property type="evidence" value="ECO:0007669"/>
    <property type="project" value="InterPro"/>
</dbReference>
<evidence type="ECO:0000256" key="3">
    <source>
        <dbReference type="ARBA" id="ARBA00023125"/>
    </source>
</evidence>
<dbReference type="Gene3D" id="1.10.10.60">
    <property type="entry name" value="Homeodomain-like"/>
    <property type="match status" value="1"/>
</dbReference>
<dbReference type="PROSITE" id="PS00027">
    <property type="entry name" value="HOMEOBOX_1"/>
    <property type="match status" value="1"/>
</dbReference>
<dbReference type="AlphaFoldDB" id="A0A4Y9ZIZ8"/>
<dbReference type="PANTHER" id="PTHR24327:SF41">
    <property type="entry name" value="BRAIN-SPECIFIC HOMEOBOX PROTEIN"/>
    <property type="match status" value="1"/>
</dbReference>
<reference evidence="10 11" key="1">
    <citation type="submission" date="2019-02" db="EMBL/GenBank/DDBJ databases">
        <title>Genome sequencing of the rare red list fungi Hericium alpestre (H. flagellum).</title>
        <authorList>
            <person name="Buettner E."/>
            <person name="Kellner H."/>
        </authorList>
    </citation>
    <scope>NUCLEOTIDE SEQUENCE [LARGE SCALE GENOMIC DNA]</scope>
    <source>
        <strain evidence="10 11">DSM 108284</strain>
    </source>
</reference>
<accession>A0A4Y9ZIZ8</accession>
<evidence type="ECO:0000256" key="2">
    <source>
        <dbReference type="ARBA" id="ARBA00004586"/>
    </source>
</evidence>
<evidence type="ECO:0000259" key="9">
    <source>
        <dbReference type="PROSITE" id="PS50071"/>
    </source>
</evidence>
<keyword evidence="11" id="KW-1185">Reference proteome</keyword>
<dbReference type="GO" id="GO:0005634">
    <property type="term" value="C:nucleus"/>
    <property type="evidence" value="ECO:0007669"/>
    <property type="project" value="UniProtKB-SubCell"/>
</dbReference>
<dbReference type="EMBL" id="SFCI01002266">
    <property type="protein sequence ID" value="TFY74150.1"/>
    <property type="molecule type" value="Genomic_DNA"/>
</dbReference>
<sequence>MTDTLPSRSYIPSLIPPGVDPSVVDSTMFQNYIPGAVKTRKRTSPSQLRVLEDIFTRDKKPASSLRQELANQLDMTQREVQVWFQNRRAKDKKIREKSNKEHAKPSASPFKEEDDDSDAELKSSSPRRPPLSSPLAVPLSPNDTSNTLHAPRASLPHSSMTPSLNVDTESAYPAPPHPPPSHPTSARSSFSVSPVTGTAFVSNDAFLLDHTAADGHRALYVWVGRDASLTERRLALQYAQGYLQGLKEKGEEVSLGCSVVRMNEGAESEEFVRVRESL</sequence>
<comment type="caution">
    <text evidence="10">The sequence shown here is derived from an EMBL/GenBank/DDBJ whole genome shotgun (WGS) entry which is preliminary data.</text>
</comment>
<evidence type="ECO:0000256" key="4">
    <source>
        <dbReference type="ARBA" id="ARBA00023155"/>
    </source>
</evidence>
<evidence type="ECO:0000256" key="1">
    <source>
        <dbReference type="ARBA" id="ARBA00004127"/>
    </source>
</evidence>
<dbReference type="InterPro" id="IPR007122">
    <property type="entry name" value="Villin/Gelsolin"/>
</dbReference>
<evidence type="ECO:0000256" key="8">
    <source>
        <dbReference type="SAM" id="MobiDB-lite"/>
    </source>
</evidence>
<dbReference type="InterPro" id="IPR017970">
    <property type="entry name" value="Homeobox_CS"/>
</dbReference>
<dbReference type="PROSITE" id="PS50071">
    <property type="entry name" value="HOMEOBOX_2"/>
    <property type="match status" value="1"/>
</dbReference>
<dbReference type="SMART" id="SM00262">
    <property type="entry name" value="GEL"/>
    <property type="match status" value="1"/>
</dbReference>
<dbReference type="SUPFAM" id="SSF55753">
    <property type="entry name" value="Actin depolymerizing proteins"/>
    <property type="match status" value="1"/>
</dbReference>
<dbReference type="InterPro" id="IPR029006">
    <property type="entry name" value="ADF-H/Gelsolin-like_dom_sf"/>
</dbReference>
<evidence type="ECO:0000256" key="7">
    <source>
        <dbReference type="RuleBase" id="RU000682"/>
    </source>
</evidence>
<dbReference type="Pfam" id="PF00626">
    <property type="entry name" value="Gelsolin"/>
    <property type="match status" value="1"/>
</dbReference>
<keyword evidence="5 6" id="KW-0539">Nucleus</keyword>
<dbReference type="InterPro" id="IPR001356">
    <property type="entry name" value="HD"/>
</dbReference>
<gene>
    <name evidence="10" type="ORF">EWM64_g9862</name>
</gene>
<dbReference type="Gene3D" id="3.40.20.10">
    <property type="entry name" value="Severin"/>
    <property type="match status" value="1"/>
</dbReference>
<dbReference type="InterPro" id="IPR050460">
    <property type="entry name" value="Distal-less_Homeobox_TF"/>
</dbReference>
<name>A0A4Y9ZIZ8_9AGAM</name>
<dbReference type="GO" id="GO:0000981">
    <property type="term" value="F:DNA-binding transcription factor activity, RNA polymerase II-specific"/>
    <property type="evidence" value="ECO:0007669"/>
    <property type="project" value="InterPro"/>
</dbReference>
<dbReference type="STRING" id="135208.A0A4Y9ZIZ8"/>
<feature type="region of interest" description="Disordered" evidence="8">
    <location>
        <begin position="88"/>
        <end position="191"/>
    </location>
</feature>